<keyword evidence="4" id="KW-1185">Reference proteome</keyword>
<proteinExistence type="predicted"/>
<gene>
    <name evidence="3" type="ORF">CYMTET_11132</name>
</gene>
<evidence type="ECO:0000256" key="1">
    <source>
        <dbReference type="SAM" id="MobiDB-lite"/>
    </source>
</evidence>
<keyword evidence="2" id="KW-1133">Transmembrane helix</keyword>
<keyword evidence="2" id="KW-0472">Membrane</keyword>
<evidence type="ECO:0000256" key="2">
    <source>
        <dbReference type="SAM" id="Phobius"/>
    </source>
</evidence>
<organism evidence="3 4">
    <name type="scientific">Cymbomonas tetramitiformis</name>
    <dbReference type="NCBI Taxonomy" id="36881"/>
    <lineage>
        <taxon>Eukaryota</taxon>
        <taxon>Viridiplantae</taxon>
        <taxon>Chlorophyta</taxon>
        <taxon>Pyramimonadophyceae</taxon>
        <taxon>Pyramimonadales</taxon>
        <taxon>Pyramimonadaceae</taxon>
        <taxon>Cymbomonas</taxon>
    </lineage>
</organism>
<evidence type="ECO:0000313" key="4">
    <source>
        <dbReference type="Proteomes" id="UP001190700"/>
    </source>
</evidence>
<feature type="region of interest" description="Disordered" evidence="1">
    <location>
        <begin position="180"/>
        <end position="225"/>
    </location>
</feature>
<sequence length="486" mass="53659">MTWKLVVGCAFGDGSWSGQSAQESTEGLRQSLLRATELVKGYSEKGWIKRFANSQAQEFSDSYREIERGMQLLQFDFQVQAPIFVDETKLVRDKVKELTGLSYSEGGFEACLKQEGGLQQLCAMLNVDTKVVLHELDALKVDVHGIDTKTGGMLNMMARKEVSDHTNIVMRIMQRRKLTDPAEAAAVPADGGARGAAAAGEGVSPRSRDSSVASTRTRPSGDMQPLQKVHVEMMQKDNFLNFTQQEIPAFRVLRDVPIRIVLSLQMDHGDPKNSAVWIDQVRAGVCEYMGEFEPDEDRSNVGVTDSVNLYSMFTCGCSFKDSSNVQIRRATSQMHMRLQYEEGSRPTTATLDVLIPREATVGGLLKVTFGLRLQFSMNGEGGQHMEVPITSDHTLYFRVHDRQSWNFTMMNGLDTVSNNFEKLTDTLLPSNVEGKMLMMAAGVVIAPVVALSTVAAIALVHTNGTKKRDAVKKQMGSTSIIPTTIE</sequence>
<keyword evidence="2" id="KW-0812">Transmembrane</keyword>
<reference evidence="3 4" key="1">
    <citation type="journal article" date="2015" name="Genome Biol. Evol.">
        <title>Comparative Genomics of a Bacterivorous Green Alga Reveals Evolutionary Causalities and Consequences of Phago-Mixotrophic Mode of Nutrition.</title>
        <authorList>
            <person name="Burns J.A."/>
            <person name="Paasch A."/>
            <person name="Narechania A."/>
            <person name="Kim E."/>
        </authorList>
    </citation>
    <scope>NUCLEOTIDE SEQUENCE [LARGE SCALE GENOMIC DNA]</scope>
    <source>
        <strain evidence="3 4">PLY_AMNH</strain>
    </source>
</reference>
<accession>A0AAE0GPA5</accession>
<feature type="compositionally biased region" description="Low complexity" evidence="1">
    <location>
        <begin position="181"/>
        <end position="203"/>
    </location>
</feature>
<name>A0AAE0GPA5_9CHLO</name>
<protein>
    <submittedName>
        <fullName evidence="3">Uncharacterized protein</fullName>
    </submittedName>
</protein>
<dbReference type="Proteomes" id="UP001190700">
    <property type="component" value="Unassembled WGS sequence"/>
</dbReference>
<feature type="transmembrane region" description="Helical" evidence="2">
    <location>
        <begin position="436"/>
        <end position="460"/>
    </location>
</feature>
<dbReference type="EMBL" id="LGRX02004053">
    <property type="protein sequence ID" value="KAK3281061.1"/>
    <property type="molecule type" value="Genomic_DNA"/>
</dbReference>
<comment type="caution">
    <text evidence="3">The sequence shown here is derived from an EMBL/GenBank/DDBJ whole genome shotgun (WGS) entry which is preliminary data.</text>
</comment>
<evidence type="ECO:0000313" key="3">
    <source>
        <dbReference type="EMBL" id="KAK3281061.1"/>
    </source>
</evidence>
<dbReference type="AlphaFoldDB" id="A0AAE0GPA5"/>